<dbReference type="CDD" id="cd00590">
    <property type="entry name" value="RRM_SF"/>
    <property type="match status" value="1"/>
</dbReference>
<dbReference type="SUPFAM" id="SSF54928">
    <property type="entry name" value="RNA-binding domain, RBD"/>
    <property type="match status" value="1"/>
</dbReference>
<evidence type="ECO:0000256" key="1">
    <source>
        <dbReference type="SAM" id="MobiDB-lite"/>
    </source>
</evidence>
<organism evidence="2 3">
    <name type="scientific">Lactuca virosa</name>
    <dbReference type="NCBI Taxonomy" id="75947"/>
    <lineage>
        <taxon>Eukaryota</taxon>
        <taxon>Viridiplantae</taxon>
        <taxon>Streptophyta</taxon>
        <taxon>Embryophyta</taxon>
        <taxon>Tracheophyta</taxon>
        <taxon>Spermatophyta</taxon>
        <taxon>Magnoliopsida</taxon>
        <taxon>eudicotyledons</taxon>
        <taxon>Gunneridae</taxon>
        <taxon>Pentapetalae</taxon>
        <taxon>asterids</taxon>
        <taxon>campanulids</taxon>
        <taxon>Asterales</taxon>
        <taxon>Asteraceae</taxon>
        <taxon>Cichorioideae</taxon>
        <taxon>Cichorieae</taxon>
        <taxon>Lactucinae</taxon>
        <taxon>Lactuca</taxon>
    </lineage>
</organism>
<name>A0AAU9PQ84_9ASTR</name>
<feature type="region of interest" description="Disordered" evidence="1">
    <location>
        <begin position="331"/>
        <end position="352"/>
    </location>
</feature>
<feature type="compositionally biased region" description="Basic and acidic residues" evidence="1">
    <location>
        <begin position="1"/>
        <end position="13"/>
    </location>
</feature>
<feature type="compositionally biased region" description="Polar residues" evidence="1">
    <location>
        <begin position="106"/>
        <end position="118"/>
    </location>
</feature>
<feature type="region of interest" description="Disordered" evidence="1">
    <location>
        <begin position="133"/>
        <end position="153"/>
    </location>
</feature>
<dbReference type="GO" id="GO:0003676">
    <property type="term" value="F:nucleic acid binding"/>
    <property type="evidence" value="ECO:0007669"/>
    <property type="project" value="InterPro"/>
</dbReference>
<dbReference type="InterPro" id="IPR035979">
    <property type="entry name" value="RBD_domain_sf"/>
</dbReference>
<accession>A0AAU9PQ84</accession>
<keyword evidence="3" id="KW-1185">Reference proteome</keyword>
<dbReference type="PANTHER" id="PTHR34427">
    <property type="entry name" value="DUF4283 DOMAIN PROTEIN"/>
    <property type="match status" value="1"/>
</dbReference>
<dbReference type="InterPro" id="IPR012677">
    <property type="entry name" value="Nucleotide-bd_a/b_plait_sf"/>
</dbReference>
<evidence type="ECO:0000313" key="2">
    <source>
        <dbReference type="EMBL" id="CAH1452202.1"/>
    </source>
</evidence>
<evidence type="ECO:0000313" key="3">
    <source>
        <dbReference type="Proteomes" id="UP001157418"/>
    </source>
</evidence>
<dbReference type="PANTHER" id="PTHR34427:SF5">
    <property type="entry name" value="DUF4283 DOMAIN-CONTAINING PROTEIN"/>
    <property type="match status" value="1"/>
</dbReference>
<dbReference type="Gene3D" id="3.30.70.330">
    <property type="match status" value="1"/>
</dbReference>
<dbReference type="AlphaFoldDB" id="A0AAU9PQ84"/>
<gene>
    <name evidence="2" type="ORF">LVIROSA_LOCUS37516</name>
</gene>
<feature type="compositionally biased region" description="Acidic residues" evidence="1">
    <location>
        <begin position="333"/>
        <end position="345"/>
    </location>
</feature>
<protein>
    <recommendedName>
        <fullName evidence="4">RRM domain-containing protein</fullName>
    </recommendedName>
</protein>
<reference evidence="2 3" key="1">
    <citation type="submission" date="2022-01" db="EMBL/GenBank/DDBJ databases">
        <authorList>
            <person name="Xiong W."/>
            <person name="Schranz E."/>
        </authorList>
    </citation>
    <scope>NUCLEOTIDE SEQUENCE [LARGE SCALE GENOMIC DNA]</scope>
</reference>
<feature type="region of interest" description="Disordered" evidence="1">
    <location>
        <begin position="1"/>
        <end position="26"/>
    </location>
</feature>
<sequence>MNRGDKEWTEVQQRKGPTHSGNESDVNRNEIKKAFARHGTVSDVFFPGKKGRNGSYYLFIRYLGVKDTHKLEKAIDGTIYRGRKLSVNLDKYRRKENTCAQAPRSGRNNGGTTANQTPGFRDRRNFAEVVRPIPPSQPTSSMQKPTIILQPDPETDSRLRKSTLVGEALSLAHLGHMKSLLSIKEIPNFEIKYIGGHKVLLVFDHSVGAKEFMENCDRWKEYMKWVKLDAVADSMKYDRVAWIRIVGLPLRYWGEKNFLAITAPFGETIAPYDDLPNRVDMSCVKIGILTEIRKSINDEIMISIDGELTKIGIIEFDEDYFPFRFNSVTNPYESEDENDETEDGVSDTWMQDEKDEALEDGEIDMRTENIETMFCNETVGIGGVDDDRRTERIQNSGGEDPAGVTHTTYATPPHMLAVESSPREVAHIKPNGKGILGNSPNKYVGSTEANKQKNQNGATITSWCDVPNRLPNVGCFRPFPSN</sequence>
<comment type="caution">
    <text evidence="2">The sequence shown here is derived from an EMBL/GenBank/DDBJ whole genome shotgun (WGS) entry which is preliminary data.</text>
</comment>
<evidence type="ECO:0008006" key="4">
    <source>
        <dbReference type="Google" id="ProtNLM"/>
    </source>
</evidence>
<proteinExistence type="predicted"/>
<dbReference type="EMBL" id="CAKMRJ010005745">
    <property type="protein sequence ID" value="CAH1452202.1"/>
    <property type="molecule type" value="Genomic_DNA"/>
</dbReference>
<dbReference type="Proteomes" id="UP001157418">
    <property type="component" value="Unassembled WGS sequence"/>
</dbReference>
<feature type="region of interest" description="Disordered" evidence="1">
    <location>
        <begin position="98"/>
        <end position="119"/>
    </location>
</feature>